<feature type="transmembrane region" description="Helical" evidence="2">
    <location>
        <begin position="294"/>
        <end position="313"/>
    </location>
</feature>
<keyword evidence="5" id="KW-1185">Reference proteome</keyword>
<dbReference type="InterPro" id="IPR052734">
    <property type="entry name" value="Nod_factor_acetyltransferase"/>
</dbReference>
<protein>
    <submittedName>
        <fullName evidence="4">Membrane protein</fullName>
    </submittedName>
</protein>
<feature type="transmembrane region" description="Helical" evidence="2">
    <location>
        <begin position="143"/>
        <end position="161"/>
    </location>
</feature>
<dbReference type="PANTHER" id="PTHR37312">
    <property type="entry name" value="MEMBRANE-BOUND ACYLTRANSFERASE YKRP-RELATED"/>
    <property type="match status" value="1"/>
</dbReference>
<keyword evidence="2" id="KW-0812">Transmembrane</keyword>
<organism evidence="4 5">
    <name type="scientific">Streptomyces ruber</name>
    <dbReference type="NCBI Taxonomy" id="83378"/>
    <lineage>
        <taxon>Bacteria</taxon>
        <taxon>Bacillati</taxon>
        <taxon>Actinomycetota</taxon>
        <taxon>Actinomycetes</taxon>
        <taxon>Kitasatosporales</taxon>
        <taxon>Streptomycetaceae</taxon>
        <taxon>Streptomyces</taxon>
    </lineage>
</organism>
<feature type="region of interest" description="Disordered" evidence="1">
    <location>
        <begin position="1"/>
        <end position="42"/>
    </location>
</feature>
<proteinExistence type="predicted"/>
<dbReference type="EMBL" id="BMQK01000003">
    <property type="protein sequence ID" value="GGQ50275.1"/>
    <property type="molecule type" value="Genomic_DNA"/>
</dbReference>
<feature type="transmembrane region" description="Helical" evidence="2">
    <location>
        <begin position="262"/>
        <end position="287"/>
    </location>
</feature>
<dbReference type="GO" id="GO:0016747">
    <property type="term" value="F:acyltransferase activity, transferring groups other than amino-acyl groups"/>
    <property type="evidence" value="ECO:0007669"/>
    <property type="project" value="InterPro"/>
</dbReference>
<dbReference type="PANTHER" id="PTHR37312:SF1">
    <property type="entry name" value="MEMBRANE-BOUND ACYLTRANSFERASE YKRP-RELATED"/>
    <property type="match status" value="1"/>
</dbReference>
<name>A0A918B9Q9_9ACTN</name>
<dbReference type="Proteomes" id="UP000620156">
    <property type="component" value="Unassembled WGS sequence"/>
</dbReference>
<reference evidence="4" key="1">
    <citation type="journal article" date="2014" name="Int. J. Syst. Evol. Microbiol.">
        <title>Complete genome sequence of Corynebacterium casei LMG S-19264T (=DSM 44701T), isolated from a smear-ripened cheese.</title>
        <authorList>
            <consortium name="US DOE Joint Genome Institute (JGI-PGF)"/>
            <person name="Walter F."/>
            <person name="Albersmeier A."/>
            <person name="Kalinowski J."/>
            <person name="Ruckert C."/>
        </authorList>
    </citation>
    <scope>NUCLEOTIDE SEQUENCE</scope>
    <source>
        <strain evidence="4">JCM 3131</strain>
    </source>
</reference>
<sequence>MALYDRSDLTTAPQHKTAPRPSGGSSPGRGTSTPPGSGRGPSRDPFFDNAKYLIIVLVACGHAWEPLASGSRVISAAYLVLYAFHMPAFALISGYFSRSFDMGPGRVRRLISGVVAPYLVFEIAYTLFYRWGEDDWEYPLSLLDPYYSLWFLVALFVWRITTPLWRTLRHPVAVALGIAVLASMSPETGGDLGLQRALQFLPCFVLGLTLRREHFERLRTRRVRLLTLPVAAGAAVAGYWAAPSFSAVWLYHRSSVTEHDVPAWTGLLITPALLGLAVLLTACFLAWVPRRHTWFTSLGAGTMYGYLLHAFIIKASRYWDWYDASWLHTPFGQLAVTALAVAGMSVLCSAPVRAAFRYVVEPRMEWFFRDGRERGRDGDKDVPREPAASGASSGTA</sequence>
<accession>A0A918B9Q9</accession>
<feature type="domain" description="Acyltransferase 3" evidence="3">
    <location>
        <begin position="45"/>
        <end position="345"/>
    </location>
</feature>
<gene>
    <name evidence="4" type="ORF">GCM10010145_19040</name>
</gene>
<dbReference type="RefSeq" id="WP_268245658.1">
    <property type="nucleotide sequence ID" value="NZ_BMQK01000003.1"/>
</dbReference>
<feature type="transmembrane region" description="Helical" evidence="2">
    <location>
        <begin position="223"/>
        <end position="242"/>
    </location>
</feature>
<dbReference type="AlphaFoldDB" id="A0A918B9Q9"/>
<evidence type="ECO:0000256" key="2">
    <source>
        <dbReference type="SAM" id="Phobius"/>
    </source>
</evidence>
<evidence type="ECO:0000313" key="5">
    <source>
        <dbReference type="Proteomes" id="UP000620156"/>
    </source>
</evidence>
<keyword evidence="2" id="KW-0472">Membrane</keyword>
<dbReference type="InterPro" id="IPR002656">
    <property type="entry name" value="Acyl_transf_3_dom"/>
</dbReference>
<evidence type="ECO:0000256" key="1">
    <source>
        <dbReference type="SAM" id="MobiDB-lite"/>
    </source>
</evidence>
<feature type="transmembrane region" description="Helical" evidence="2">
    <location>
        <begin position="76"/>
        <end position="98"/>
    </location>
</feature>
<feature type="compositionally biased region" description="Low complexity" evidence="1">
    <location>
        <begin position="19"/>
        <end position="36"/>
    </location>
</feature>
<comment type="caution">
    <text evidence="4">The sequence shown here is derived from an EMBL/GenBank/DDBJ whole genome shotgun (WGS) entry which is preliminary data.</text>
</comment>
<dbReference type="Pfam" id="PF01757">
    <property type="entry name" value="Acyl_transf_3"/>
    <property type="match status" value="1"/>
</dbReference>
<feature type="transmembrane region" description="Helical" evidence="2">
    <location>
        <begin position="110"/>
        <end position="131"/>
    </location>
</feature>
<feature type="transmembrane region" description="Helical" evidence="2">
    <location>
        <begin position="333"/>
        <end position="356"/>
    </location>
</feature>
<reference evidence="4" key="2">
    <citation type="submission" date="2020-09" db="EMBL/GenBank/DDBJ databases">
        <authorList>
            <person name="Sun Q."/>
            <person name="Ohkuma M."/>
        </authorList>
    </citation>
    <scope>NUCLEOTIDE SEQUENCE</scope>
    <source>
        <strain evidence="4">JCM 3131</strain>
    </source>
</reference>
<feature type="compositionally biased region" description="Basic and acidic residues" evidence="1">
    <location>
        <begin position="372"/>
        <end position="384"/>
    </location>
</feature>
<keyword evidence="2" id="KW-1133">Transmembrane helix</keyword>
<evidence type="ECO:0000313" key="4">
    <source>
        <dbReference type="EMBL" id="GGQ50275.1"/>
    </source>
</evidence>
<feature type="region of interest" description="Disordered" evidence="1">
    <location>
        <begin position="372"/>
        <end position="396"/>
    </location>
</feature>
<evidence type="ECO:0000259" key="3">
    <source>
        <dbReference type="Pfam" id="PF01757"/>
    </source>
</evidence>